<feature type="domain" description="Nudix hydrolase" evidence="1">
    <location>
        <begin position="36"/>
        <end position="136"/>
    </location>
</feature>
<sequence>MAAQRRTRTRPEIKFAPREVFEQLLEWSVIPTFDLVVELPDEAGVVLVRRIIAPYENCWALPGLRMFKGEGIDDVIARIAEDELGVEVDVDGKRFLGQYVGRFKTENERQDLSSGYVVKALTSELQTNTAHFSGHRVIKKHSEVPPSTGAMYRFYLSRYFDAK</sequence>
<dbReference type="InterPro" id="IPR000086">
    <property type="entry name" value="NUDIX_hydrolase_dom"/>
</dbReference>
<evidence type="ECO:0000313" key="3">
    <source>
        <dbReference type="Proteomes" id="UP001500212"/>
    </source>
</evidence>
<evidence type="ECO:0000259" key="1">
    <source>
        <dbReference type="Pfam" id="PF00293"/>
    </source>
</evidence>
<accession>A0ABP8U2A0</accession>
<evidence type="ECO:0000313" key="2">
    <source>
        <dbReference type="EMBL" id="GAA4619411.1"/>
    </source>
</evidence>
<name>A0ABP8U2A0_9ACTN</name>
<dbReference type="InterPro" id="IPR015797">
    <property type="entry name" value="NUDIX_hydrolase-like_dom_sf"/>
</dbReference>
<gene>
    <name evidence="2" type="ORF">GCM10023195_87750</name>
</gene>
<dbReference type="SUPFAM" id="SSF55811">
    <property type="entry name" value="Nudix"/>
    <property type="match status" value="1"/>
</dbReference>
<organism evidence="2 3">
    <name type="scientific">Actinoallomurus liliacearum</name>
    <dbReference type="NCBI Taxonomy" id="1080073"/>
    <lineage>
        <taxon>Bacteria</taxon>
        <taxon>Bacillati</taxon>
        <taxon>Actinomycetota</taxon>
        <taxon>Actinomycetes</taxon>
        <taxon>Streptosporangiales</taxon>
        <taxon>Thermomonosporaceae</taxon>
        <taxon>Actinoallomurus</taxon>
    </lineage>
</organism>
<dbReference type="Gene3D" id="3.90.79.10">
    <property type="entry name" value="Nucleoside Triphosphate Pyrophosphohydrolase"/>
    <property type="match status" value="1"/>
</dbReference>
<proteinExistence type="predicted"/>
<dbReference type="Pfam" id="PF00293">
    <property type="entry name" value="NUDIX"/>
    <property type="match status" value="1"/>
</dbReference>
<dbReference type="Proteomes" id="UP001500212">
    <property type="component" value="Unassembled WGS sequence"/>
</dbReference>
<reference evidence="3" key="1">
    <citation type="journal article" date="2019" name="Int. J. Syst. Evol. Microbiol.">
        <title>The Global Catalogue of Microorganisms (GCM) 10K type strain sequencing project: providing services to taxonomists for standard genome sequencing and annotation.</title>
        <authorList>
            <consortium name="The Broad Institute Genomics Platform"/>
            <consortium name="The Broad Institute Genome Sequencing Center for Infectious Disease"/>
            <person name="Wu L."/>
            <person name="Ma J."/>
        </authorList>
    </citation>
    <scope>NUCLEOTIDE SEQUENCE [LARGE SCALE GENOMIC DNA]</scope>
    <source>
        <strain evidence="3">JCM 17938</strain>
    </source>
</reference>
<protein>
    <recommendedName>
        <fullName evidence="1">Nudix hydrolase domain-containing protein</fullName>
    </recommendedName>
</protein>
<keyword evidence="3" id="KW-1185">Reference proteome</keyword>
<comment type="caution">
    <text evidence="2">The sequence shown here is derived from an EMBL/GenBank/DDBJ whole genome shotgun (WGS) entry which is preliminary data.</text>
</comment>
<dbReference type="RefSeq" id="WP_345367580.1">
    <property type="nucleotide sequence ID" value="NZ_BAABHJ010000041.1"/>
</dbReference>
<dbReference type="EMBL" id="BAABHJ010000041">
    <property type="protein sequence ID" value="GAA4619411.1"/>
    <property type="molecule type" value="Genomic_DNA"/>
</dbReference>